<dbReference type="RefSeq" id="WP_331213000.1">
    <property type="nucleotide sequence ID" value="NZ_JAZGQK010000003.1"/>
</dbReference>
<name>A0ABU7RN31_9ACTN</name>
<protein>
    <recommendedName>
        <fullName evidence="3">phospholipase D</fullName>
        <ecNumber evidence="3">3.1.4.4</ecNumber>
    </recommendedName>
</protein>
<dbReference type="Gene3D" id="3.30.870.10">
    <property type="entry name" value="Endonuclease Chain A"/>
    <property type="match status" value="2"/>
</dbReference>
<dbReference type="PANTHER" id="PTHR43856">
    <property type="entry name" value="CARDIOLIPIN HYDROLASE"/>
    <property type="match status" value="1"/>
</dbReference>
<keyword evidence="7" id="KW-0732">Signal</keyword>
<keyword evidence="5" id="KW-0442">Lipid degradation</keyword>
<dbReference type="SUPFAM" id="SSF56024">
    <property type="entry name" value="Phospholipase D/nuclease"/>
    <property type="match status" value="2"/>
</dbReference>
<evidence type="ECO:0000256" key="5">
    <source>
        <dbReference type="ARBA" id="ARBA00022963"/>
    </source>
</evidence>
<keyword evidence="10" id="KW-1185">Reference proteome</keyword>
<evidence type="ECO:0000256" key="4">
    <source>
        <dbReference type="ARBA" id="ARBA00022801"/>
    </source>
</evidence>
<dbReference type="InterPro" id="IPR051406">
    <property type="entry name" value="PLD_domain"/>
</dbReference>
<dbReference type="Pfam" id="PF13091">
    <property type="entry name" value="PLDc_2"/>
    <property type="match status" value="2"/>
</dbReference>
<dbReference type="EC" id="3.1.4.4" evidence="3"/>
<dbReference type="Proteomes" id="UP001332243">
    <property type="component" value="Unassembled WGS sequence"/>
</dbReference>
<comment type="caution">
    <text evidence="9">The sequence shown here is derived from an EMBL/GenBank/DDBJ whole genome shotgun (WGS) entry which is preliminary data.</text>
</comment>
<evidence type="ECO:0000259" key="8">
    <source>
        <dbReference type="PROSITE" id="PS50035"/>
    </source>
</evidence>
<evidence type="ECO:0000256" key="6">
    <source>
        <dbReference type="ARBA" id="ARBA00023098"/>
    </source>
</evidence>
<dbReference type="InterPro" id="IPR001736">
    <property type="entry name" value="PLipase_D/transphosphatidylase"/>
</dbReference>
<organism evidence="9 10">
    <name type="scientific">Plantactinospora sonchi</name>
    <dbReference type="NCBI Taxonomy" id="1544735"/>
    <lineage>
        <taxon>Bacteria</taxon>
        <taxon>Bacillati</taxon>
        <taxon>Actinomycetota</taxon>
        <taxon>Actinomycetes</taxon>
        <taxon>Micromonosporales</taxon>
        <taxon>Micromonosporaceae</taxon>
        <taxon>Plantactinospora</taxon>
    </lineage>
</organism>
<comment type="catalytic activity">
    <reaction evidence="1">
        <text>a 1,2-diacyl-sn-glycero-3-phosphocholine + H2O = a 1,2-diacyl-sn-glycero-3-phosphate + choline + H(+)</text>
        <dbReference type="Rhea" id="RHEA:14445"/>
        <dbReference type="ChEBI" id="CHEBI:15354"/>
        <dbReference type="ChEBI" id="CHEBI:15377"/>
        <dbReference type="ChEBI" id="CHEBI:15378"/>
        <dbReference type="ChEBI" id="CHEBI:57643"/>
        <dbReference type="ChEBI" id="CHEBI:58608"/>
        <dbReference type="EC" id="3.1.4.4"/>
    </reaction>
</comment>
<evidence type="ECO:0000256" key="1">
    <source>
        <dbReference type="ARBA" id="ARBA00000798"/>
    </source>
</evidence>
<feature type="signal peptide" evidence="7">
    <location>
        <begin position="1"/>
        <end position="37"/>
    </location>
</feature>
<evidence type="ECO:0000313" key="9">
    <source>
        <dbReference type="EMBL" id="MEE6257892.1"/>
    </source>
</evidence>
<sequence length="436" mass="47829">MRMRRFFPRTVTRAALAFTITAAAVGGLTGPAGPAAAAEPDPVLNKAVFNRPTGAAAAQNAIFIQLARIIDRVPAGGEIQMSWFGFGVTDVTDSATTPDLPARLLNAHQRGVRVKIILDHEQVSQSPYQRLLPVLGSNDTAGSYIVHCADQFPSQDRGCIGTRRIDYSTSSVTAYNHNKFLTASSLVLNNSSTVADVVFQGSANLGWWDANEAYNNAVTFSDATTYQAYRQYFADLRSHRYSSTGNNNYYWGTPTGTTYRAYFFPRRERSGQPVSDPATDTIVSVLDSVSSCSYDDAGTRRQTDVRVNMFSFNRPEVAKKLTALRNAGCWVDVVYSEANAGVLDALGSDVQVTRCNFNVGPGRDIRTHNKYMLIDGAYDDDIVPRVFTGSHNYNVSALRQADEAMLRIMGRGMHDDYLADFWHVRDTCRANGGAVS</sequence>
<proteinExistence type="inferred from homology"/>
<dbReference type="InterPro" id="IPR025202">
    <property type="entry name" value="PLD-like_dom"/>
</dbReference>
<keyword evidence="4" id="KW-0378">Hydrolase</keyword>
<evidence type="ECO:0000256" key="3">
    <source>
        <dbReference type="ARBA" id="ARBA00012027"/>
    </source>
</evidence>
<dbReference type="PROSITE" id="PS50035">
    <property type="entry name" value="PLD"/>
    <property type="match status" value="1"/>
</dbReference>
<accession>A0ABU7RN31</accession>
<dbReference type="PANTHER" id="PTHR43856:SF1">
    <property type="entry name" value="MITOCHONDRIAL CARDIOLIPIN HYDROLASE"/>
    <property type="match status" value="1"/>
</dbReference>
<evidence type="ECO:0000256" key="2">
    <source>
        <dbReference type="ARBA" id="ARBA00008664"/>
    </source>
</evidence>
<keyword evidence="6" id="KW-0443">Lipid metabolism</keyword>
<gene>
    <name evidence="9" type="ORF">V1633_05210</name>
</gene>
<comment type="similarity">
    <text evidence="2">Belongs to the phospholipase D family.</text>
</comment>
<evidence type="ECO:0000313" key="10">
    <source>
        <dbReference type="Proteomes" id="UP001332243"/>
    </source>
</evidence>
<feature type="chain" id="PRO_5047416972" description="phospholipase D" evidence="7">
    <location>
        <begin position="38"/>
        <end position="436"/>
    </location>
</feature>
<reference evidence="9 10" key="1">
    <citation type="submission" date="2024-01" db="EMBL/GenBank/DDBJ databases">
        <title>Genome insights into Plantactinospora sonchi sp. nov.</title>
        <authorList>
            <person name="Wang L."/>
        </authorList>
    </citation>
    <scope>NUCLEOTIDE SEQUENCE [LARGE SCALE GENOMIC DNA]</scope>
    <source>
        <strain evidence="9 10">NEAU-QY2</strain>
    </source>
</reference>
<feature type="domain" description="PLD phosphodiesterase" evidence="8">
    <location>
        <begin position="363"/>
        <end position="397"/>
    </location>
</feature>
<evidence type="ECO:0000256" key="7">
    <source>
        <dbReference type="SAM" id="SignalP"/>
    </source>
</evidence>
<dbReference type="EMBL" id="JAZGQK010000003">
    <property type="protein sequence ID" value="MEE6257892.1"/>
    <property type="molecule type" value="Genomic_DNA"/>
</dbReference>